<organism evidence="1 2">
    <name type="scientific">Cercospora zeae-maydis SCOH1-5</name>
    <dbReference type="NCBI Taxonomy" id="717836"/>
    <lineage>
        <taxon>Eukaryota</taxon>
        <taxon>Fungi</taxon>
        <taxon>Dikarya</taxon>
        <taxon>Ascomycota</taxon>
        <taxon>Pezizomycotina</taxon>
        <taxon>Dothideomycetes</taxon>
        <taxon>Dothideomycetidae</taxon>
        <taxon>Mycosphaerellales</taxon>
        <taxon>Mycosphaerellaceae</taxon>
        <taxon>Cercospora</taxon>
    </lineage>
</organism>
<accession>A0A6A6FK65</accession>
<reference evidence="1" key="1">
    <citation type="journal article" date="2020" name="Stud. Mycol.">
        <title>101 Dothideomycetes genomes: a test case for predicting lifestyles and emergence of pathogens.</title>
        <authorList>
            <person name="Haridas S."/>
            <person name="Albert R."/>
            <person name="Binder M."/>
            <person name="Bloem J."/>
            <person name="Labutti K."/>
            <person name="Salamov A."/>
            <person name="Andreopoulos B."/>
            <person name="Baker S."/>
            <person name="Barry K."/>
            <person name="Bills G."/>
            <person name="Bluhm B."/>
            <person name="Cannon C."/>
            <person name="Castanera R."/>
            <person name="Culley D."/>
            <person name="Daum C."/>
            <person name="Ezra D."/>
            <person name="Gonzalez J."/>
            <person name="Henrissat B."/>
            <person name="Kuo A."/>
            <person name="Liang C."/>
            <person name="Lipzen A."/>
            <person name="Lutzoni F."/>
            <person name="Magnuson J."/>
            <person name="Mondo S."/>
            <person name="Nolan M."/>
            <person name="Ohm R."/>
            <person name="Pangilinan J."/>
            <person name="Park H.-J."/>
            <person name="Ramirez L."/>
            <person name="Alfaro M."/>
            <person name="Sun H."/>
            <person name="Tritt A."/>
            <person name="Yoshinaga Y."/>
            <person name="Zwiers L.-H."/>
            <person name="Turgeon B."/>
            <person name="Goodwin S."/>
            <person name="Spatafora J."/>
            <person name="Crous P."/>
            <person name="Grigoriev I."/>
        </authorList>
    </citation>
    <scope>NUCLEOTIDE SEQUENCE</scope>
    <source>
        <strain evidence="1">SCOH1-5</strain>
    </source>
</reference>
<gene>
    <name evidence="1" type="ORF">CERZMDRAFT_96511</name>
</gene>
<dbReference type="Proteomes" id="UP000799539">
    <property type="component" value="Unassembled WGS sequence"/>
</dbReference>
<evidence type="ECO:0000313" key="1">
    <source>
        <dbReference type="EMBL" id="KAF2213684.1"/>
    </source>
</evidence>
<keyword evidence="2" id="KW-1185">Reference proteome</keyword>
<dbReference type="EMBL" id="ML992670">
    <property type="protein sequence ID" value="KAF2213684.1"/>
    <property type="molecule type" value="Genomic_DNA"/>
</dbReference>
<evidence type="ECO:0000313" key="2">
    <source>
        <dbReference type="Proteomes" id="UP000799539"/>
    </source>
</evidence>
<name>A0A6A6FK65_9PEZI</name>
<dbReference type="AlphaFoldDB" id="A0A6A6FK65"/>
<protein>
    <submittedName>
        <fullName evidence="1">Uncharacterized protein</fullName>
    </submittedName>
</protein>
<sequence length="208" mass="22958">MNGVRVGAGGNRCCSLEEDFWWSAVNTVAALPEISRVQVPQADQGSSAGTPGMRPVATSLMNFSSVSIHYRRSQVIHQRAPVSPPLLVADSEWDNYHGAVMLWDTQRWTDLNIISSEGEVIKVHKNTFQLPGLSAQIETAVCNWLEGFDLVKGFQLASYLFNDGTKKGVPPSLIDRAMKLAATGLDFVKSEDTEMRMAEVLFVFHRST</sequence>
<proteinExistence type="predicted"/>
<dbReference type="OrthoDB" id="10657572at2759"/>